<keyword evidence="2" id="KW-0812">Transmembrane</keyword>
<feature type="region of interest" description="Disordered" evidence="1">
    <location>
        <begin position="335"/>
        <end position="366"/>
    </location>
</feature>
<feature type="transmembrane region" description="Helical" evidence="2">
    <location>
        <begin position="288"/>
        <end position="304"/>
    </location>
</feature>
<keyword evidence="4" id="KW-1185">Reference proteome</keyword>
<reference evidence="4" key="1">
    <citation type="journal article" date="2019" name="Int. J. Syst. Evol. Microbiol.">
        <title>The Global Catalogue of Microorganisms (GCM) 10K type strain sequencing project: providing services to taxonomists for standard genome sequencing and annotation.</title>
        <authorList>
            <consortium name="The Broad Institute Genomics Platform"/>
            <consortium name="The Broad Institute Genome Sequencing Center for Infectious Disease"/>
            <person name="Wu L."/>
            <person name="Ma J."/>
        </authorList>
    </citation>
    <scope>NUCLEOTIDE SEQUENCE [LARGE SCALE GENOMIC DNA]</scope>
    <source>
        <strain evidence="4">JCM 16546</strain>
    </source>
</reference>
<keyword evidence="2" id="KW-0472">Membrane</keyword>
<feature type="transmembrane region" description="Helical" evidence="2">
    <location>
        <begin position="310"/>
        <end position="329"/>
    </location>
</feature>
<feature type="transmembrane region" description="Helical" evidence="2">
    <location>
        <begin position="97"/>
        <end position="118"/>
    </location>
</feature>
<feature type="transmembrane region" description="Helical" evidence="2">
    <location>
        <begin position="261"/>
        <end position="281"/>
    </location>
</feature>
<proteinExistence type="predicted"/>
<evidence type="ECO:0000313" key="3">
    <source>
        <dbReference type="EMBL" id="GAA3664787.1"/>
    </source>
</evidence>
<protein>
    <recommendedName>
        <fullName evidence="5">HTTM domain-containing protein</fullName>
    </recommendedName>
</protein>
<dbReference type="EMBL" id="BAAAYV010000017">
    <property type="protein sequence ID" value="GAA3664787.1"/>
    <property type="molecule type" value="Genomic_DNA"/>
</dbReference>
<evidence type="ECO:0000256" key="1">
    <source>
        <dbReference type="SAM" id="MobiDB-lite"/>
    </source>
</evidence>
<dbReference type="Proteomes" id="UP001410795">
    <property type="component" value="Unassembled WGS sequence"/>
</dbReference>
<evidence type="ECO:0008006" key="5">
    <source>
        <dbReference type="Google" id="ProtNLM"/>
    </source>
</evidence>
<sequence>MKRLLLALAPAARRALPLLWQGRLSWLRIALVLPFGERAHRTIRSWQDVAPEPLHEGWLLSLLPSGAQDLLLGHPAVAVVLALAMVLSVIGLFTRPALLVVAALGTLAFAVEAGQGVFDHEASLAAQVLIVLVFCPGTDAVSVDGAIRRWRGGLGGLRAWRATPHRQWGVTVILLLLAVTYTTSGLSKIRFGGMSWLNGETLGFYLRGLTSGSTVYVIGGGAPTWRDDLGLEMYTYANAAYGRYPSAVLAGVAEWLAHTPAALAVLSIATVALELAGFLLLVPRLRSVFLIAAILMHTTIGMLMGLDFTMYRLVCFFLIEWELLGVLAARRRARRTSTDEAPPSPAPAVLPDVLPPPLPADAERRP</sequence>
<keyword evidence="2" id="KW-1133">Transmembrane helix</keyword>
<feature type="compositionally biased region" description="Pro residues" evidence="1">
    <location>
        <begin position="342"/>
        <end position="359"/>
    </location>
</feature>
<organism evidence="3 4">
    <name type="scientific">Microbacterium marinilacus</name>
    <dbReference type="NCBI Taxonomy" id="415209"/>
    <lineage>
        <taxon>Bacteria</taxon>
        <taxon>Bacillati</taxon>
        <taxon>Actinomycetota</taxon>
        <taxon>Actinomycetes</taxon>
        <taxon>Micrococcales</taxon>
        <taxon>Microbacteriaceae</taxon>
        <taxon>Microbacterium</taxon>
    </lineage>
</organism>
<name>A0ABP7BLX8_9MICO</name>
<feature type="transmembrane region" description="Helical" evidence="2">
    <location>
        <begin position="124"/>
        <end position="147"/>
    </location>
</feature>
<accession>A0ABP7BLX8</accession>
<evidence type="ECO:0000313" key="4">
    <source>
        <dbReference type="Proteomes" id="UP001410795"/>
    </source>
</evidence>
<feature type="transmembrane region" description="Helical" evidence="2">
    <location>
        <begin position="70"/>
        <end position="90"/>
    </location>
</feature>
<gene>
    <name evidence="3" type="ORF">GCM10022202_28580</name>
</gene>
<comment type="caution">
    <text evidence="3">The sequence shown here is derived from an EMBL/GenBank/DDBJ whole genome shotgun (WGS) entry which is preliminary data.</text>
</comment>
<feature type="transmembrane region" description="Helical" evidence="2">
    <location>
        <begin position="168"/>
        <end position="187"/>
    </location>
</feature>
<dbReference type="RefSeq" id="WP_221860065.1">
    <property type="nucleotide sequence ID" value="NZ_BAAAYV010000017.1"/>
</dbReference>
<evidence type="ECO:0000256" key="2">
    <source>
        <dbReference type="SAM" id="Phobius"/>
    </source>
</evidence>